<dbReference type="PROSITE" id="PS50850">
    <property type="entry name" value="MFS"/>
    <property type="match status" value="1"/>
</dbReference>
<evidence type="ECO:0000256" key="1">
    <source>
        <dbReference type="ARBA" id="ARBA00004651"/>
    </source>
</evidence>
<feature type="transmembrane region" description="Helical" evidence="8">
    <location>
        <begin position="169"/>
        <end position="189"/>
    </location>
</feature>
<evidence type="ECO:0000256" key="4">
    <source>
        <dbReference type="ARBA" id="ARBA00022692"/>
    </source>
</evidence>
<feature type="transmembrane region" description="Helical" evidence="8">
    <location>
        <begin position="419"/>
        <end position="439"/>
    </location>
</feature>
<feature type="transmembrane region" description="Helical" evidence="8">
    <location>
        <begin position="127"/>
        <end position="149"/>
    </location>
</feature>
<keyword evidence="3" id="KW-1003">Cell membrane</keyword>
<dbReference type="NCBIfam" id="TIGR00792">
    <property type="entry name" value="gph"/>
    <property type="match status" value="1"/>
</dbReference>
<evidence type="ECO:0000256" key="6">
    <source>
        <dbReference type="ARBA" id="ARBA00022989"/>
    </source>
</evidence>
<dbReference type="OrthoDB" id="9764596at2"/>
<dbReference type="GO" id="GO:0008643">
    <property type="term" value="P:carbohydrate transport"/>
    <property type="evidence" value="ECO:0007669"/>
    <property type="project" value="InterPro"/>
</dbReference>
<dbReference type="InterPro" id="IPR020846">
    <property type="entry name" value="MFS_dom"/>
</dbReference>
<evidence type="ECO:0000256" key="5">
    <source>
        <dbReference type="ARBA" id="ARBA00022847"/>
    </source>
</evidence>
<accession>A0A0D7X846</accession>
<gene>
    <name evidence="10" type="ORF">QD47_07655</name>
</gene>
<dbReference type="SUPFAM" id="SSF103473">
    <property type="entry name" value="MFS general substrate transporter"/>
    <property type="match status" value="1"/>
</dbReference>
<keyword evidence="7 8" id="KW-0472">Membrane</keyword>
<keyword evidence="5" id="KW-0769">Symport</keyword>
<proteinExistence type="predicted"/>
<dbReference type="CDD" id="cd17332">
    <property type="entry name" value="MFS_MelB_like"/>
    <property type="match status" value="1"/>
</dbReference>
<dbReference type="InterPro" id="IPR018043">
    <property type="entry name" value="Na/Gal_symport_CS"/>
</dbReference>
<dbReference type="InterPro" id="IPR036259">
    <property type="entry name" value="MFS_trans_sf"/>
</dbReference>
<organism evidence="10 11">
    <name type="scientific">Paenibacillus terrae</name>
    <dbReference type="NCBI Taxonomy" id="159743"/>
    <lineage>
        <taxon>Bacteria</taxon>
        <taxon>Bacillati</taxon>
        <taxon>Bacillota</taxon>
        <taxon>Bacilli</taxon>
        <taxon>Bacillales</taxon>
        <taxon>Paenibacillaceae</taxon>
        <taxon>Paenibacillus</taxon>
    </lineage>
</organism>
<dbReference type="GO" id="GO:0005886">
    <property type="term" value="C:plasma membrane"/>
    <property type="evidence" value="ECO:0007669"/>
    <property type="project" value="UniProtKB-SubCell"/>
</dbReference>
<name>A0A0D7X846_9BACL</name>
<feature type="transmembrane region" description="Helical" evidence="8">
    <location>
        <begin position="335"/>
        <end position="359"/>
    </location>
</feature>
<evidence type="ECO:0000313" key="10">
    <source>
        <dbReference type="EMBL" id="KJD46222.1"/>
    </source>
</evidence>
<keyword evidence="4 8" id="KW-0812">Transmembrane</keyword>
<feature type="transmembrane region" description="Helical" evidence="8">
    <location>
        <begin position="236"/>
        <end position="261"/>
    </location>
</feature>
<feature type="transmembrane region" description="Helical" evidence="8">
    <location>
        <begin position="95"/>
        <end position="115"/>
    </location>
</feature>
<protein>
    <submittedName>
        <fullName evidence="10">Major facilitator transporter</fullName>
    </submittedName>
</protein>
<dbReference type="InterPro" id="IPR039672">
    <property type="entry name" value="MFS_2"/>
</dbReference>
<feature type="domain" description="Major facilitator superfamily (MFS) profile" evidence="9">
    <location>
        <begin position="1"/>
        <end position="443"/>
    </location>
</feature>
<dbReference type="EMBL" id="JTHP01000010">
    <property type="protein sequence ID" value="KJD46222.1"/>
    <property type="molecule type" value="Genomic_DNA"/>
</dbReference>
<sequence>MGVPIVQESIQTDNKTGEHISLKEKISYGMGDFGNGFMFDLGQLYLLKFFTDVAGVSAGAAAGIFLVSKLFAAICDPIVGSFVDYRKHIGPRGKFRPFLIAGSVLLAILTVLTFISPNISPTGKLIYAYASYMIWGIGYSIVNIPYGSLGAAITQDTIQRASLSSFRQAGSLGALFVTSVIVMPLILLFPNHHVGYPVVMGIMSFIGVIAFMICYRGTKERIVSQSGPKEKLSFGVIVHTFTTNKPLLVLVLMTIFTISAYNIKSALLIYFAEYNLGHVELMAYMNFIIIGSSLLGVLFLPKLVRRFGKRKTAMLGMLVSVIADSMNFFMPSNVYIFTILASISFIGISIPNGVTWAFVSDIIDYGEWSSGERKEGITYSLFNFSRKLAQSLSGFLSGIGLAFIGYVPNVVQTSGTLLGIKALLCLYPAVALLIAMLVIGKMYKLTDSRHAEMVQELQRRHADNRV</sequence>
<dbReference type="Pfam" id="PF13347">
    <property type="entry name" value="MFS_2"/>
    <property type="match status" value="1"/>
</dbReference>
<feature type="transmembrane region" description="Helical" evidence="8">
    <location>
        <begin position="281"/>
        <end position="300"/>
    </location>
</feature>
<dbReference type="InterPro" id="IPR001927">
    <property type="entry name" value="Na/Gal_symport"/>
</dbReference>
<dbReference type="GO" id="GO:0015293">
    <property type="term" value="F:symporter activity"/>
    <property type="evidence" value="ECO:0007669"/>
    <property type="project" value="UniProtKB-KW"/>
</dbReference>
<reference evidence="10 11" key="1">
    <citation type="submission" date="2014-11" db="EMBL/GenBank/DDBJ databases">
        <title>Draft Genome Sequences of Paenibacillus polymyxa NRRL B-30509 and Paenibacillus terrae NRRL B-30644, Strains from a Poultry Environment that Produce Tridecaptin A and Paenicidins.</title>
        <authorList>
            <person name="van Belkum M.J."/>
            <person name="Lohans C.T."/>
            <person name="Vederas J.C."/>
        </authorList>
    </citation>
    <scope>NUCLEOTIDE SEQUENCE [LARGE SCALE GENOMIC DNA]</scope>
    <source>
        <strain evidence="10 11">NRRL B-30644</strain>
    </source>
</reference>
<feature type="transmembrane region" description="Helical" evidence="8">
    <location>
        <begin position="53"/>
        <end position="74"/>
    </location>
</feature>
<dbReference type="GO" id="GO:0006814">
    <property type="term" value="P:sodium ion transport"/>
    <property type="evidence" value="ECO:0007669"/>
    <property type="project" value="InterPro"/>
</dbReference>
<comment type="caution">
    <text evidence="10">The sequence shown here is derived from an EMBL/GenBank/DDBJ whole genome shotgun (WGS) entry which is preliminary data.</text>
</comment>
<dbReference type="RefSeq" id="WP_044645573.1">
    <property type="nucleotide sequence ID" value="NZ_JTHP01000010.1"/>
</dbReference>
<comment type="subcellular location">
    <subcellularLocation>
        <location evidence="1">Cell membrane</location>
        <topology evidence="1">Multi-pass membrane protein</topology>
    </subcellularLocation>
</comment>
<evidence type="ECO:0000313" key="11">
    <source>
        <dbReference type="Proteomes" id="UP000032534"/>
    </source>
</evidence>
<dbReference type="PANTHER" id="PTHR11328">
    <property type="entry name" value="MAJOR FACILITATOR SUPERFAMILY DOMAIN-CONTAINING PROTEIN"/>
    <property type="match status" value="1"/>
</dbReference>
<evidence type="ECO:0000256" key="8">
    <source>
        <dbReference type="SAM" id="Phobius"/>
    </source>
</evidence>
<dbReference type="PANTHER" id="PTHR11328:SF24">
    <property type="entry name" value="MAJOR FACILITATOR SUPERFAMILY (MFS) PROFILE DOMAIN-CONTAINING PROTEIN"/>
    <property type="match status" value="1"/>
</dbReference>
<keyword evidence="2" id="KW-0813">Transport</keyword>
<keyword evidence="6 8" id="KW-1133">Transmembrane helix</keyword>
<keyword evidence="11" id="KW-1185">Reference proteome</keyword>
<dbReference type="PROSITE" id="PS00872">
    <property type="entry name" value="NA_GALACTOSIDE_SYMP"/>
    <property type="match status" value="1"/>
</dbReference>
<feature type="transmembrane region" description="Helical" evidence="8">
    <location>
        <begin position="388"/>
        <end position="407"/>
    </location>
</feature>
<evidence type="ECO:0000256" key="3">
    <source>
        <dbReference type="ARBA" id="ARBA00022475"/>
    </source>
</evidence>
<evidence type="ECO:0000259" key="9">
    <source>
        <dbReference type="PROSITE" id="PS50850"/>
    </source>
</evidence>
<dbReference type="Proteomes" id="UP000032534">
    <property type="component" value="Unassembled WGS sequence"/>
</dbReference>
<dbReference type="Gene3D" id="1.20.1250.20">
    <property type="entry name" value="MFS general substrate transporter like domains"/>
    <property type="match status" value="1"/>
</dbReference>
<feature type="transmembrane region" description="Helical" evidence="8">
    <location>
        <begin position="195"/>
        <end position="215"/>
    </location>
</feature>
<dbReference type="AlphaFoldDB" id="A0A0D7X846"/>
<dbReference type="PATRIC" id="fig|159743.3.peg.1680"/>
<evidence type="ECO:0000256" key="2">
    <source>
        <dbReference type="ARBA" id="ARBA00022448"/>
    </source>
</evidence>
<evidence type="ECO:0000256" key="7">
    <source>
        <dbReference type="ARBA" id="ARBA00023136"/>
    </source>
</evidence>